<evidence type="ECO:0000313" key="3">
    <source>
        <dbReference type="Proteomes" id="UP000539313"/>
    </source>
</evidence>
<organism evidence="2 3">
    <name type="scientific">Thermomonospora cellulosilytica</name>
    <dbReference type="NCBI Taxonomy" id="1411118"/>
    <lineage>
        <taxon>Bacteria</taxon>
        <taxon>Bacillati</taxon>
        <taxon>Actinomycetota</taxon>
        <taxon>Actinomycetes</taxon>
        <taxon>Streptosporangiales</taxon>
        <taxon>Thermomonosporaceae</taxon>
        <taxon>Thermomonospora</taxon>
    </lineage>
</organism>
<proteinExistence type="predicted"/>
<dbReference type="AlphaFoldDB" id="A0A7W3N5U0"/>
<dbReference type="Proteomes" id="UP000539313">
    <property type="component" value="Unassembled WGS sequence"/>
</dbReference>
<accession>A0A7W3N5U0</accession>
<protein>
    <recommendedName>
        <fullName evidence="1">DUF6879 domain-containing protein</fullName>
    </recommendedName>
</protein>
<dbReference type="RefSeq" id="WP_182708382.1">
    <property type="nucleotide sequence ID" value="NZ_JACJII010000001.1"/>
</dbReference>
<sequence length="176" mass="21351">MEWLTDEERQGLFDTFERDAFHLEMRDVYRVEDEVEPLRKWRQGVWTEEEAAQWWEPWLVKMRKATGEGRTVRRLRIVTEPITDYTRFLWEGTRFNVSAGEDVRWLPRHLVPEGTVLPPEDVWLFDDSRLIFNHFDERALSMRMERVRDPEMIALVVQVRDALWPLAIPHEEYRPV</sequence>
<dbReference type="EMBL" id="JACJII010000001">
    <property type="protein sequence ID" value="MBA9008002.1"/>
    <property type="molecule type" value="Genomic_DNA"/>
</dbReference>
<comment type="caution">
    <text evidence="2">The sequence shown here is derived from an EMBL/GenBank/DDBJ whole genome shotgun (WGS) entry which is preliminary data.</text>
</comment>
<evidence type="ECO:0000313" key="2">
    <source>
        <dbReference type="EMBL" id="MBA9008002.1"/>
    </source>
</evidence>
<dbReference type="InterPro" id="IPR049244">
    <property type="entry name" value="DUF6879"/>
</dbReference>
<reference evidence="2 3" key="1">
    <citation type="submission" date="2020-08" db="EMBL/GenBank/DDBJ databases">
        <title>Sequencing the genomes of 1000 actinobacteria strains.</title>
        <authorList>
            <person name="Klenk H.-P."/>
        </authorList>
    </citation>
    <scope>NUCLEOTIDE SEQUENCE [LARGE SCALE GENOMIC DNA]</scope>
    <source>
        <strain evidence="2 3">DSM 45823</strain>
    </source>
</reference>
<keyword evidence="3" id="KW-1185">Reference proteome</keyword>
<gene>
    <name evidence="2" type="ORF">HNR21_006884</name>
</gene>
<evidence type="ECO:0000259" key="1">
    <source>
        <dbReference type="Pfam" id="PF21806"/>
    </source>
</evidence>
<feature type="domain" description="DUF6879" evidence="1">
    <location>
        <begin position="8"/>
        <end position="174"/>
    </location>
</feature>
<dbReference type="Pfam" id="PF21806">
    <property type="entry name" value="DUF6879"/>
    <property type="match status" value="1"/>
</dbReference>
<name>A0A7W3N5U0_9ACTN</name>